<name>A0A840SHR4_9SPIR</name>
<comment type="caution">
    <text evidence="1">The sequence shown here is derived from an EMBL/GenBank/DDBJ whole genome shotgun (WGS) entry which is preliminary data.</text>
</comment>
<proteinExistence type="predicted"/>
<dbReference type="AlphaFoldDB" id="A0A840SHR4"/>
<evidence type="ECO:0008006" key="3">
    <source>
        <dbReference type="Google" id="ProtNLM"/>
    </source>
</evidence>
<reference evidence="1 2" key="1">
    <citation type="submission" date="2020-08" db="EMBL/GenBank/DDBJ databases">
        <title>Genomic Encyclopedia of Type Strains, Phase IV (KMG-IV): sequencing the most valuable type-strain genomes for metagenomic binning, comparative biology and taxonomic classification.</title>
        <authorList>
            <person name="Goeker M."/>
        </authorList>
    </citation>
    <scope>NUCLEOTIDE SEQUENCE [LARGE SCALE GENOMIC DNA]</scope>
    <source>
        <strain evidence="1 2">DSM 103679</strain>
    </source>
</reference>
<dbReference type="Proteomes" id="UP000578697">
    <property type="component" value="Unassembled WGS sequence"/>
</dbReference>
<dbReference type="Pfam" id="PF03692">
    <property type="entry name" value="CxxCxxCC"/>
    <property type="match status" value="1"/>
</dbReference>
<protein>
    <recommendedName>
        <fullName evidence="3">Zinc-or iron-chelating domain-containing protein</fullName>
    </recommendedName>
</protein>
<dbReference type="PANTHER" id="PTHR35866:SF1">
    <property type="entry name" value="YKGJ FAMILY CYSTEINE CLUSTER PROTEIN"/>
    <property type="match status" value="1"/>
</dbReference>
<keyword evidence="2" id="KW-1185">Reference proteome</keyword>
<dbReference type="EMBL" id="JACHFR010000003">
    <property type="protein sequence ID" value="MBB5219446.1"/>
    <property type="molecule type" value="Genomic_DNA"/>
</dbReference>
<dbReference type="PANTHER" id="PTHR35866">
    <property type="entry name" value="PUTATIVE-RELATED"/>
    <property type="match status" value="1"/>
</dbReference>
<organism evidence="1 2">
    <name type="scientific">Treponema rectale</name>
    <dbReference type="NCBI Taxonomy" id="744512"/>
    <lineage>
        <taxon>Bacteria</taxon>
        <taxon>Pseudomonadati</taxon>
        <taxon>Spirochaetota</taxon>
        <taxon>Spirochaetia</taxon>
        <taxon>Spirochaetales</taxon>
        <taxon>Treponemataceae</taxon>
        <taxon>Treponema</taxon>
    </lineage>
</organism>
<evidence type="ECO:0000313" key="1">
    <source>
        <dbReference type="EMBL" id="MBB5219446.1"/>
    </source>
</evidence>
<accession>A0A840SHR4</accession>
<dbReference type="RefSeq" id="WP_184652878.1">
    <property type="nucleotide sequence ID" value="NZ_JACHFR010000003.1"/>
</dbReference>
<dbReference type="InterPro" id="IPR005358">
    <property type="entry name" value="Puta_zinc/iron-chelating_dom"/>
</dbReference>
<gene>
    <name evidence="1" type="ORF">HNP77_001828</name>
</gene>
<evidence type="ECO:0000313" key="2">
    <source>
        <dbReference type="Proteomes" id="UP000578697"/>
    </source>
</evidence>
<sequence>MIEEEIKFSCRQCSWCCRFEGGVVRLSKEDLENLCAWSNLTEDQFKKVYCRTAEDDSGNKWLILKTLQNGDCIFWKKDLCSGKGGCECYTARPVQCSTFPFWTDIVKDKESWNKTALHCPGINCGNSHTAEEIKTELEKYKKRIPLKAE</sequence>